<evidence type="ECO:0000256" key="3">
    <source>
        <dbReference type="ARBA" id="ARBA00022475"/>
    </source>
</evidence>
<dbReference type="Pfam" id="PF00664">
    <property type="entry name" value="ABC_membrane"/>
    <property type="match status" value="1"/>
</dbReference>
<dbReference type="Gene3D" id="3.40.50.300">
    <property type="entry name" value="P-loop containing nucleotide triphosphate hydrolases"/>
    <property type="match status" value="1"/>
</dbReference>
<gene>
    <name evidence="13" type="ORF">DFR49_4161</name>
</gene>
<evidence type="ECO:0000256" key="9">
    <source>
        <dbReference type="SAM" id="Phobius"/>
    </source>
</evidence>
<evidence type="ECO:0000256" key="2">
    <source>
        <dbReference type="ARBA" id="ARBA00022448"/>
    </source>
</evidence>
<dbReference type="Gene3D" id="1.20.1560.10">
    <property type="entry name" value="ABC transporter type 1, transmembrane domain"/>
    <property type="match status" value="1"/>
</dbReference>
<dbReference type="SMART" id="SM00382">
    <property type="entry name" value="AAA"/>
    <property type="match status" value="1"/>
</dbReference>
<dbReference type="PROSITE" id="PS50893">
    <property type="entry name" value="ABC_TRANSPORTER_2"/>
    <property type="match status" value="1"/>
</dbReference>
<feature type="transmembrane region" description="Helical" evidence="9">
    <location>
        <begin position="219"/>
        <end position="238"/>
    </location>
</feature>
<dbReference type="GO" id="GO:0016887">
    <property type="term" value="F:ATP hydrolysis activity"/>
    <property type="evidence" value="ECO:0007669"/>
    <property type="project" value="InterPro"/>
</dbReference>
<dbReference type="SUPFAM" id="SSF90123">
    <property type="entry name" value="ABC transporter transmembrane region"/>
    <property type="match status" value="1"/>
</dbReference>
<keyword evidence="7 9" id="KW-1133">Transmembrane helix</keyword>
<dbReference type="AlphaFoldDB" id="A0A397NMN1"/>
<comment type="subcellular location">
    <subcellularLocation>
        <location evidence="1">Cell membrane</location>
        <topology evidence="1">Multi-pass membrane protein</topology>
    </subcellularLocation>
</comment>
<dbReference type="GO" id="GO:0034040">
    <property type="term" value="F:ATPase-coupled lipid transmembrane transporter activity"/>
    <property type="evidence" value="ECO:0007669"/>
    <property type="project" value="TreeGrafter"/>
</dbReference>
<feature type="domain" description="ABC transmembrane type-1" evidence="11">
    <location>
        <begin position="187"/>
        <end position="466"/>
    </location>
</feature>
<dbReference type="EMBL" id="QXDC01000005">
    <property type="protein sequence ID" value="RIA36869.1"/>
    <property type="molecule type" value="Genomic_DNA"/>
</dbReference>
<dbReference type="PROSITE" id="PS00211">
    <property type="entry name" value="ABC_TRANSPORTER_1"/>
    <property type="match status" value="1"/>
</dbReference>
<dbReference type="InterPro" id="IPR039421">
    <property type="entry name" value="Type_1_exporter"/>
</dbReference>
<dbReference type="GO" id="GO:0005524">
    <property type="term" value="F:ATP binding"/>
    <property type="evidence" value="ECO:0007669"/>
    <property type="project" value="UniProtKB-KW"/>
</dbReference>
<feature type="transmembrane region" description="Helical" evidence="9">
    <location>
        <begin position="244"/>
        <end position="266"/>
    </location>
</feature>
<dbReference type="Proteomes" id="UP000266568">
    <property type="component" value="Unassembled WGS sequence"/>
</dbReference>
<evidence type="ECO:0000256" key="4">
    <source>
        <dbReference type="ARBA" id="ARBA00022692"/>
    </source>
</evidence>
<evidence type="ECO:0000256" key="1">
    <source>
        <dbReference type="ARBA" id="ARBA00004651"/>
    </source>
</evidence>
<dbReference type="OrthoDB" id="9787557at2"/>
<dbReference type="InterPro" id="IPR003593">
    <property type="entry name" value="AAA+_ATPase"/>
</dbReference>
<comment type="caution">
    <text evidence="13">The sequence shown here is derived from an EMBL/GenBank/DDBJ whole genome shotgun (WGS) entry which is preliminary data.</text>
</comment>
<keyword evidence="14" id="KW-1185">Reference proteome</keyword>
<keyword evidence="5" id="KW-0547">Nucleotide-binding</keyword>
<evidence type="ECO:0000256" key="7">
    <source>
        <dbReference type="ARBA" id="ARBA00022989"/>
    </source>
</evidence>
<feature type="transmembrane region" description="Helical" evidence="9">
    <location>
        <begin position="183"/>
        <end position="207"/>
    </location>
</feature>
<proteinExistence type="predicted"/>
<dbReference type="InterPro" id="IPR036640">
    <property type="entry name" value="ABC1_TM_sf"/>
</dbReference>
<evidence type="ECO:0000256" key="6">
    <source>
        <dbReference type="ARBA" id="ARBA00022840"/>
    </source>
</evidence>
<evidence type="ECO:0000256" key="5">
    <source>
        <dbReference type="ARBA" id="ARBA00022741"/>
    </source>
</evidence>
<dbReference type="PROSITE" id="PS50929">
    <property type="entry name" value="ABC_TM1F"/>
    <property type="match status" value="1"/>
</dbReference>
<evidence type="ECO:0000313" key="14">
    <source>
        <dbReference type="Proteomes" id="UP000266568"/>
    </source>
</evidence>
<keyword evidence="2" id="KW-0813">Transport</keyword>
<dbReference type="InterPro" id="IPR027417">
    <property type="entry name" value="P-loop_NTPase"/>
</dbReference>
<reference evidence="13 14" key="1">
    <citation type="submission" date="2018-08" db="EMBL/GenBank/DDBJ databases">
        <title>Genomic Encyclopedia of Type Strains, Phase IV (KMG-IV): sequencing the most valuable type-strain genomes for metagenomic binning, comparative biology and taxonomic classification.</title>
        <authorList>
            <person name="Goeker M."/>
        </authorList>
    </citation>
    <scope>NUCLEOTIDE SEQUENCE [LARGE SCALE GENOMIC DNA]</scope>
    <source>
        <strain evidence="13 14">DSM 25527</strain>
    </source>
</reference>
<dbReference type="Gene3D" id="3.90.70.10">
    <property type="entry name" value="Cysteine proteinases"/>
    <property type="match status" value="1"/>
</dbReference>
<dbReference type="RefSeq" id="WP_147373736.1">
    <property type="nucleotide sequence ID" value="NZ_QXDC01000005.1"/>
</dbReference>
<dbReference type="GO" id="GO:0005886">
    <property type="term" value="C:plasma membrane"/>
    <property type="evidence" value="ECO:0007669"/>
    <property type="project" value="UniProtKB-SubCell"/>
</dbReference>
<dbReference type="GO" id="GO:0140359">
    <property type="term" value="F:ABC-type transporter activity"/>
    <property type="evidence" value="ECO:0007669"/>
    <property type="project" value="InterPro"/>
</dbReference>
<feature type="transmembrane region" description="Helical" evidence="9">
    <location>
        <begin position="322"/>
        <end position="340"/>
    </location>
</feature>
<feature type="domain" description="Peptidase C39" evidence="12">
    <location>
        <begin position="30"/>
        <end position="153"/>
    </location>
</feature>
<dbReference type="PANTHER" id="PTHR24221">
    <property type="entry name" value="ATP-BINDING CASSETTE SUB-FAMILY B"/>
    <property type="match status" value="1"/>
</dbReference>
<dbReference type="PROSITE" id="PS50990">
    <property type="entry name" value="PEPTIDASE_C39"/>
    <property type="match status" value="1"/>
</dbReference>
<dbReference type="PANTHER" id="PTHR24221:SF606">
    <property type="entry name" value="COLICIN V SECRETION-PROCESSING ATP-BINDING PROTEIN"/>
    <property type="match status" value="1"/>
</dbReference>
<dbReference type="SUPFAM" id="SSF52540">
    <property type="entry name" value="P-loop containing nucleoside triphosphate hydrolases"/>
    <property type="match status" value="1"/>
</dbReference>
<sequence length="728" mass="78474">MTTLAALPPFGMAMNLLNYSGQAMLPMIRQSETAECGLACLAMVASYHGHRTTLCMLRRRLPVSLTGLSLADLIDMADEIGLTARPLRAEMDEIASIRLPAVLHWDLTHFVVLKAVKRTLAGRRYIVHDPARGIVSLGATEMSRHWTGIALELAPTGALARVDQRARLRLSQLGLNLVGLKSALAQALGLSLLLQLFAFAAPFYLQLAVDKAIPSLDTSLLAALAIGFAGLALIGIVTRGVRDLILLRIGSAVGFSMVADLFRHLLRLPVAFFERRHTGDVLSRFGSTDAITNVLSHGLIAGVIDAAMALLTLAMMIYYSPLLAGLAVVALAIFVTARLATVRRLQRLTADAIAAKADESSTMIETVRGIATIKLFGRRGDRLRLWQNRRADAINADLKLQRMTIWFELLGEGVTRIETVLFVFLAVSMVIAGSFTVGMIFAFLAYKGQFLDAGLRFADLVADWKTLDTHVDRIADIALEPPEDDPPSLSRTGKPTFTGRIELAGVRFAYGRGGPEILRGASLTVEPGDSVAITGASGCGKSTLLKLLLGFHAPTGGQILVGGEPLAQCGLAAFRRHLGVVQQHDVLYAGTIAENIAFFDPHLDFDQVLRCARLACVDDDIARLPMGYDSLVGDMGSSLSGGQRQRVFLARALYRQPRLLLLDEGTANLDTACEAAVNANLAHLPITRIIIAHRPETIATARRIVRLHDGLLDELPPAAPIALNRASA</sequence>
<feature type="transmembrane region" description="Helical" evidence="9">
    <location>
        <begin position="294"/>
        <end position="316"/>
    </location>
</feature>
<dbReference type="Pfam" id="PF00005">
    <property type="entry name" value="ABC_tran"/>
    <property type="match status" value="1"/>
</dbReference>
<evidence type="ECO:0000259" key="11">
    <source>
        <dbReference type="PROSITE" id="PS50929"/>
    </source>
</evidence>
<dbReference type="GO" id="GO:0008233">
    <property type="term" value="F:peptidase activity"/>
    <property type="evidence" value="ECO:0007669"/>
    <property type="project" value="InterPro"/>
</dbReference>
<dbReference type="Pfam" id="PF03412">
    <property type="entry name" value="Peptidase_C39"/>
    <property type="match status" value="1"/>
</dbReference>
<dbReference type="InterPro" id="IPR005074">
    <property type="entry name" value="Peptidase_C39"/>
</dbReference>
<evidence type="ECO:0000313" key="13">
    <source>
        <dbReference type="EMBL" id="RIA36869.1"/>
    </source>
</evidence>
<keyword evidence="8 9" id="KW-0472">Membrane</keyword>
<dbReference type="InterPro" id="IPR017871">
    <property type="entry name" value="ABC_transporter-like_CS"/>
</dbReference>
<keyword evidence="3" id="KW-1003">Cell membrane</keyword>
<dbReference type="InterPro" id="IPR003439">
    <property type="entry name" value="ABC_transporter-like_ATP-bd"/>
</dbReference>
<evidence type="ECO:0000256" key="8">
    <source>
        <dbReference type="ARBA" id="ARBA00023136"/>
    </source>
</evidence>
<accession>A0A397NMN1</accession>
<dbReference type="FunFam" id="3.40.50.300:FF:000299">
    <property type="entry name" value="ABC transporter ATP-binding protein/permease"/>
    <property type="match status" value="1"/>
</dbReference>
<feature type="transmembrane region" description="Helical" evidence="9">
    <location>
        <begin position="420"/>
        <end position="446"/>
    </location>
</feature>
<feature type="domain" description="ABC transporter" evidence="10">
    <location>
        <begin position="501"/>
        <end position="728"/>
    </location>
</feature>
<keyword evidence="4 9" id="KW-0812">Transmembrane</keyword>
<organism evidence="13 14">
    <name type="scientific">Hephaestia caeni</name>
    <dbReference type="NCBI Taxonomy" id="645617"/>
    <lineage>
        <taxon>Bacteria</taxon>
        <taxon>Pseudomonadati</taxon>
        <taxon>Pseudomonadota</taxon>
        <taxon>Alphaproteobacteria</taxon>
        <taxon>Sphingomonadales</taxon>
        <taxon>Sphingomonadaceae</taxon>
        <taxon>Hephaestia</taxon>
    </lineage>
</organism>
<keyword evidence="6" id="KW-0067">ATP-binding</keyword>
<dbReference type="CDD" id="cd18567">
    <property type="entry name" value="ABC_6TM_CvaB_RaxB_like"/>
    <property type="match status" value="1"/>
</dbReference>
<name>A0A397NMN1_9SPHN</name>
<dbReference type="InterPro" id="IPR011527">
    <property type="entry name" value="ABC1_TM_dom"/>
</dbReference>
<dbReference type="GO" id="GO:0006508">
    <property type="term" value="P:proteolysis"/>
    <property type="evidence" value="ECO:0007669"/>
    <property type="project" value="InterPro"/>
</dbReference>
<evidence type="ECO:0000259" key="12">
    <source>
        <dbReference type="PROSITE" id="PS50990"/>
    </source>
</evidence>
<evidence type="ECO:0000259" key="10">
    <source>
        <dbReference type="PROSITE" id="PS50893"/>
    </source>
</evidence>
<protein>
    <submittedName>
        <fullName evidence="13">Colicin V processing peptidase</fullName>
    </submittedName>
</protein>